<keyword evidence="2" id="KW-1133">Transmembrane helix</keyword>
<dbReference type="PANTHER" id="PTHR11161:SF65">
    <property type="entry name" value="NOSE RESISTANT TO FLUOXETINE PROTEIN 6"/>
    <property type="match status" value="1"/>
</dbReference>
<evidence type="ECO:0000256" key="2">
    <source>
        <dbReference type="SAM" id="Phobius"/>
    </source>
</evidence>
<keyword evidence="2" id="KW-0472">Membrane</keyword>
<evidence type="ECO:0000313" key="4">
    <source>
        <dbReference type="Proteomes" id="UP000095283"/>
    </source>
</evidence>
<feature type="compositionally biased region" description="Polar residues" evidence="1">
    <location>
        <begin position="342"/>
        <end position="352"/>
    </location>
</feature>
<feature type="region of interest" description="Disordered" evidence="1">
    <location>
        <begin position="327"/>
        <end position="352"/>
    </location>
</feature>
<name>A0A1I7WXI0_HETBA</name>
<evidence type="ECO:0000256" key="1">
    <source>
        <dbReference type="SAM" id="MobiDB-lite"/>
    </source>
</evidence>
<dbReference type="SMART" id="SM00703">
    <property type="entry name" value="NRF"/>
    <property type="match status" value="1"/>
</dbReference>
<evidence type="ECO:0000313" key="5">
    <source>
        <dbReference type="WBParaSite" id="Hba_09889"/>
    </source>
</evidence>
<proteinExistence type="predicted"/>
<accession>A0A1I7WXI0</accession>
<evidence type="ECO:0000259" key="3">
    <source>
        <dbReference type="SMART" id="SM00703"/>
    </source>
</evidence>
<feature type="domain" description="Nose resistant-to-fluoxetine protein N-terminal" evidence="3">
    <location>
        <begin position="88"/>
        <end position="241"/>
    </location>
</feature>
<dbReference type="InterPro" id="IPR052728">
    <property type="entry name" value="O2_lipid_transport_reg"/>
</dbReference>
<feature type="transmembrane region" description="Helical" evidence="2">
    <location>
        <begin position="258"/>
        <end position="283"/>
    </location>
</feature>
<keyword evidence="4" id="KW-1185">Reference proteome</keyword>
<dbReference type="WBParaSite" id="Hba_09889">
    <property type="protein sequence ID" value="Hba_09889"/>
    <property type="gene ID" value="Hba_09889"/>
</dbReference>
<sequence>MGSLFTQFLADSDSQLILDLDFFKHFFNYAEAYRRGIESGNLDIMRYAVKIVEMFKEFDVSAACVADVLHYVWTAVEYATHVEEHRNCTDCKCTPFFQQRKNERQWIFNVLDAMGKVPSGITGGNNLWVGSWNTCRKIHVVKNSQGQLWNGQYCLAHLEAYERNNPLKALENSGPIDKYCYVSDNNSIPVADDNRCFNLIPMLNFGVCMPDTCTDYDVTRMITFVLRMAEGLVGNEAVCNVNVECRQEKEENAMSNNWMAMAALYFLIYTIVMMVFGTIYDLLIFQSELDRLPSTTQHDFKKNSRKFVYQSNIGLFYVCKRKRDSQDNKKRCNSHSTERASNHNTSSAEISG</sequence>
<dbReference type="PANTHER" id="PTHR11161">
    <property type="entry name" value="O-ACYLTRANSFERASE"/>
    <property type="match status" value="1"/>
</dbReference>
<dbReference type="Pfam" id="PF20146">
    <property type="entry name" value="NRF"/>
    <property type="match status" value="1"/>
</dbReference>
<keyword evidence="2" id="KW-0812">Transmembrane</keyword>
<reference evidence="5" key="1">
    <citation type="submission" date="2016-11" db="UniProtKB">
        <authorList>
            <consortium name="WormBaseParasite"/>
        </authorList>
    </citation>
    <scope>IDENTIFICATION</scope>
</reference>
<dbReference type="AlphaFoldDB" id="A0A1I7WXI0"/>
<dbReference type="Proteomes" id="UP000095283">
    <property type="component" value="Unplaced"/>
</dbReference>
<organism evidence="4 5">
    <name type="scientific">Heterorhabditis bacteriophora</name>
    <name type="common">Entomopathogenic nematode worm</name>
    <dbReference type="NCBI Taxonomy" id="37862"/>
    <lineage>
        <taxon>Eukaryota</taxon>
        <taxon>Metazoa</taxon>
        <taxon>Ecdysozoa</taxon>
        <taxon>Nematoda</taxon>
        <taxon>Chromadorea</taxon>
        <taxon>Rhabditida</taxon>
        <taxon>Rhabditina</taxon>
        <taxon>Rhabditomorpha</taxon>
        <taxon>Strongyloidea</taxon>
        <taxon>Heterorhabditidae</taxon>
        <taxon>Heterorhabditis</taxon>
    </lineage>
</organism>
<dbReference type="InterPro" id="IPR006621">
    <property type="entry name" value="Nose-resist-to-fluoxetine_N"/>
</dbReference>
<protein>
    <submittedName>
        <fullName evidence="5">NRF domain-containing protein</fullName>
    </submittedName>
</protein>
<feature type="compositionally biased region" description="Basic and acidic residues" evidence="1">
    <location>
        <begin position="327"/>
        <end position="341"/>
    </location>
</feature>